<evidence type="ECO:0000313" key="2">
    <source>
        <dbReference type="EMBL" id="OMJ74107.1"/>
    </source>
</evidence>
<evidence type="ECO:0000256" key="1">
    <source>
        <dbReference type="SAM" id="MobiDB-lite"/>
    </source>
</evidence>
<protein>
    <submittedName>
        <fullName evidence="2">Uncharacterized protein</fullName>
    </submittedName>
</protein>
<evidence type="ECO:0000313" key="3">
    <source>
        <dbReference type="Proteomes" id="UP000187209"/>
    </source>
</evidence>
<dbReference type="EMBL" id="MPUH01000774">
    <property type="protein sequence ID" value="OMJ74107.1"/>
    <property type="molecule type" value="Genomic_DNA"/>
</dbReference>
<sequence length="222" mass="25566">MHKSLQPCSYTLIPKDIIFVYNLYNYNNISSLSSNSHTPQIREFVNQASSIVSTEHNSAKLKELTEEKNQLHNALNSNAKEIEFLNNIVSRFLDINELMKIKQKSTYNDIAKTWDVPNFVVQQRKTVFPKLNKSQMKDVAQNEIKHRKIVFRQQFGQGLDTVLHEKASEGLGRREGISVFDDEFEARPDTSATKNRKSSLVNRGIEGQNDIRKSPGLRKRML</sequence>
<accession>A0A1R2BBI2</accession>
<gene>
    <name evidence="2" type="ORF">SteCoe_27054</name>
</gene>
<name>A0A1R2BBI2_9CILI</name>
<dbReference type="AlphaFoldDB" id="A0A1R2BBI2"/>
<proteinExistence type="predicted"/>
<feature type="region of interest" description="Disordered" evidence="1">
    <location>
        <begin position="185"/>
        <end position="222"/>
    </location>
</feature>
<comment type="caution">
    <text evidence="2">The sequence shown here is derived from an EMBL/GenBank/DDBJ whole genome shotgun (WGS) entry which is preliminary data.</text>
</comment>
<dbReference type="Proteomes" id="UP000187209">
    <property type="component" value="Unassembled WGS sequence"/>
</dbReference>
<feature type="compositionally biased region" description="Polar residues" evidence="1">
    <location>
        <begin position="190"/>
        <end position="201"/>
    </location>
</feature>
<keyword evidence="3" id="KW-1185">Reference proteome</keyword>
<organism evidence="2 3">
    <name type="scientific">Stentor coeruleus</name>
    <dbReference type="NCBI Taxonomy" id="5963"/>
    <lineage>
        <taxon>Eukaryota</taxon>
        <taxon>Sar</taxon>
        <taxon>Alveolata</taxon>
        <taxon>Ciliophora</taxon>
        <taxon>Postciliodesmatophora</taxon>
        <taxon>Heterotrichea</taxon>
        <taxon>Heterotrichida</taxon>
        <taxon>Stentoridae</taxon>
        <taxon>Stentor</taxon>
    </lineage>
</organism>
<reference evidence="2 3" key="1">
    <citation type="submission" date="2016-11" db="EMBL/GenBank/DDBJ databases">
        <title>The macronuclear genome of Stentor coeruleus: a giant cell with tiny introns.</title>
        <authorList>
            <person name="Slabodnick M."/>
            <person name="Ruby J.G."/>
            <person name="Reiff S.B."/>
            <person name="Swart E.C."/>
            <person name="Gosai S."/>
            <person name="Prabakaran S."/>
            <person name="Witkowska E."/>
            <person name="Larue G.E."/>
            <person name="Fisher S."/>
            <person name="Freeman R.M."/>
            <person name="Gunawardena J."/>
            <person name="Chu W."/>
            <person name="Stover N.A."/>
            <person name="Gregory B.D."/>
            <person name="Nowacki M."/>
            <person name="Derisi J."/>
            <person name="Roy S.W."/>
            <person name="Marshall W.F."/>
            <person name="Sood P."/>
        </authorList>
    </citation>
    <scope>NUCLEOTIDE SEQUENCE [LARGE SCALE GENOMIC DNA]</scope>
    <source>
        <strain evidence="2">WM001</strain>
    </source>
</reference>